<gene>
    <name evidence="3" type="ORF">F6J89_27265</name>
</gene>
<evidence type="ECO:0000256" key="1">
    <source>
        <dbReference type="SAM" id="SignalP"/>
    </source>
</evidence>
<dbReference type="EMBL" id="JAAHFQ010000753">
    <property type="protein sequence ID" value="NER31220.1"/>
    <property type="molecule type" value="Genomic_DNA"/>
</dbReference>
<feature type="signal peptide" evidence="1">
    <location>
        <begin position="1"/>
        <end position="25"/>
    </location>
</feature>
<reference evidence="3" key="1">
    <citation type="submission" date="2019-11" db="EMBL/GenBank/DDBJ databases">
        <title>Genomic insights into an expanded diversity of filamentous marine cyanobacteria reveals the extraordinary biosynthetic potential of Moorea and Okeania.</title>
        <authorList>
            <person name="Ferreira Leao T."/>
            <person name="Wang M."/>
            <person name="Moss N."/>
            <person name="Da Silva R."/>
            <person name="Sanders J."/>
            <person name="Nurk S."/>
            <person name="Gurevich A."/>
            <person name="Humphrey G."/>
            <person name="Reher R."/>
            <person name="Zhu Q."/>
            <person name="Belda-Ferre P."/>
            <person name="Glukhov E."/>
            <person name="Rex R."/>
            <person name="Dorrestein P.C."/>
            <person name="Knight R."/>
            <person name="Pevzner P."/>
            <person name="Gerwick W.H."/>
            <person name="Gerwick L."/>
        </authorList>
    </citation>
    <scope>NUCLEOTIDE SEQUENCE</scope>
    <source>
        <strain evidence="3">SIO1C4</strain>
    </source>
</reference>
<feature type="domain" description="Filamentous haemagglutinin FhaB/tRNA nuclease CdiA-like TPS" evidence="2">
    <location>
        <begin position="33"/>
        <end position="144"/>
    </location>
</feature>
<comment type="caution">
    <text evidence="3">The sequence shown here is derived from an EMBL/GenBank/DDBJ whole genome shotgun (WGS) entry which is preliminary data.</text>
</comment>
<name>A0A6B3NHP1_9CYAN</name>
<dbReference type="NCBIfam" id="TIGR01901">
    <property type="entry name" value="adhes_NPXG"/>
    <property type="match status" value="1"/>
</dbReference>
<dbReference type="Pfam" id="PF05860">
    <property type="entry name" value="TPS"/>
    <property type="match status" value="1"/>
</dbReference>
<dbReference type="InterPro" id="IPR012334">
    <property type="entry name" value="Pectin_lyas_fold"/>
</dbReference>
<organism evidence="3">
    <name type="scientific">Symploca sp. SIO1C4</name>
    <dbReference type="NCBI Taxonomy" id="2607765"/>
    <lineage>
        <taxon>Bacteria</taxon>
        <taxon>Bacillati</taxon>
        <taxon>Cyanobacteriota</taxon>
        <taxon>Cyanophyceae</taxon>
        <taxon>Coleofasciculales</taxon>
        <taxon>Coleofasciculaceae</taxon>
        <taxon>Symploca</taxon>
    </lineage>
</organism>
<dbReference type="Gene3D" id="2.160.20.10">
    <property type="entry name" value="Single-stranded right-handed beta-helix, Pectin lyase-like"/>
    <property type="match status" value="3"/>
</dbReference>
<dbReference type="SUPFAM" id="SSF51126">
    <property type="entry name" value="Pectin lyase-like"/>
    <property type="match status" value="3"/>
</dbReference>
<proteinExistence type="predicted"/>
<evidence type="ECO:0000313" key="3">
    <source>
        <dbReference type="EMBL" id="NER31220.1"/>
    </source>
</evidence>
<keyword evidence="1" id="KW-0732">Signal</keyword>
<dbReference type="SMART" id="SM00912">
    <property type="entry name" value="Haemagg_act"/>
    <property type="match status" value="1"/>
</dbReference>
<accession>A0A6B3NHP1</accession>
<evidence type="ECO:0000259" key="2">
    <source>
        <dbReference type="SMART" id="SM00912"/>
    </source>
</evidence>
<dbReference type="InterPro" id="IPR008638">
    <property type="entry name" value="FhaB/CdiA-like_TPS"/>
</dbReference>
<sequence>MGGFFHKTLWLLSSFFLCLISTTNAARTQITPDTTLPNNTVVIPDGNILRIEEGTRAGTNLFHSFEEFSILSGSQAFFNNSTDIGNIISRVTGSQVSNIDGLIRANGTANLFFINPNGIIFGPDAQLNIGGSFIASTANSLKLADGSDFSATQPQAPPLLAINVPIGLQFGPVQASNGQNSGSIVNRSQASSLVPLPPLTPQIPSNVGLEVLPGQTIALLGRDIFLEGGNLTAFQGQIELGSIADSGFVSFTPTPTGVVLGYEGIENFGNIELSGIASVNTIGLGGGTIRLVGSVVNLREVSGLLADTIGDFDGGGIEIQAAQFQLQDLAFISAGTAGTGAGGGITIDATQSVELSGIGFENFLTTYINAALAGTLNPLTRESGLFTGTIGTGIAGNITINTQQLRLSEGAIVFSPTFSQGSGGNLEIIASDYVEVLGSGLVTATNNIGNAGKITIDTGKLTVQDGAVVLTSTLGGGDGGDIQVRASELVEVSKTREDSPIATTIATSSIGGNGRAGNLEIDTQSLLLTGGGAIITSSGVLTRDEVIFGGGPGGDLTIKASDSVKVSGLSEENEFRSILTTAAGSSEPAGDLRIETKRLIIEDGATVTAATGAEGSGGNIFVEASEAVEVIGTSEDGLSPSILSASSGDRFAQLFFPGITPTGAAGSVIVSTKDFIVRDGASVNVTSLGLGDAGTLAVIAENIELDNSGSITADTKSGTGGNITLQVQELLQMNSNSRISTDAGSADGGNITIDTEILVAQGNSDITANAQQGAGGRVQINAAGIFGIEFREQLTSEDDITATSELGPEFSGIVEINTPDIDPKRGLVELPENIIDTTKLIATGCAANQGNSFVVTGRGGLPQNPIATLRSQTVWQDLRLGSNSTTQELPTEISTENLYPSTNQIPPIVEAQGWLIDAKGNVELVADNAVSNNSWGRVSRNFKCAN</sequence>
<feature type="chain" id="PRO_5025470468" evidence="1">
    <location>
        <begin position="26"/>
        <end position="946"/>
    </location>
</feature>
<protein>
    <submittedName>
        <fullName evidence="3">S-layer family protein</fullName>
    </submittedName>
</protein>
<dbReference type="AlphaFoldDB" id="A0A6B3NHP1"/>
<dbReference type="InterPro" id="IPR011050">
    <property type="entry name" value="Pectin_lyase_fold/virulence"/>
</dbReference>